<comment type="subcellular location">
    <subcellularLocation>
        <location evidence="1">Nucleus</location>
    </subcellularLocation>
</comment>
<dbReference type="EMBL" id="HBHR01001513">
    <property type="protein sequence ID" value="CAD9858074.1"/>
    <property type="molecule type" value="Transcribed_RNA"/>
</dbReference>
<dbReference type="GO" id="GO:0006357">
    <property type="term" value="P:regulation of transcription by RNA polymerase II"/>
    <property type="evidence" value="ECO:0007669"/>
    <property type="project" value="InterPro"/>
</dbReference>
<keyword evidence="3" id="KW-0804">Transcription</keyword>
<evidence type="ECO:0000313" key="6">
    <source>
        <dbReference type="EMBL" id="CAD9858074.1"/>
    </source>
</evidence>
<evidence type="ECO:0000256" key="3">
    <source>
        <dbReference type="ARBA" id="ARBA00023163"/>
    </source>
</evidence>
<evidence type="ECO:0000256" key="4">
    <source>
        <dbReference type="ARBA" id="ARBA00023242"/>
    </source>
</evidence>
<dbReference type="Pfam" id="PF06179">
    <property type="entry name" value="Med22"/>
    <property type="match status" value="1"/>
</dbReference>
<protein>
    <submittedName>
        <fullName evidence="6">Uncharacterized protein</fullName>
    </submittedName>
</protein>
<reference evidence="6" key="1">
    <citation type="submission" date="2021-01" db="EMBL/GenBank/DDBJ databases">
        <authorList>
            <person name="Corre E."/>
            <person name="Pelletier E."/>
            <person name="Niang G."/>
            <person name="Scheremetjew M."/>
            <person name="Finn R."/>
            <person name="Kale V."/>
            <person name="Holt S."/>
            <person name="Cochrane G."/>
            <person name="Meng A."/>
            <person name="Brown T."/>
            <person name="Cohen L."/>
        </authorList>
    </citation>
    <scope>NUCLEOTIDE SEQUENCE</scope>
    <source>
        <strain evidence="6">CCMP1661</strain>
    </source>
</reference>
<dbReference type="AlphaFoldDB" id="A0A7S2UVX4"/>
<dbReference type="GO" id="GO:0016592">
    <property type="term" value="C:mediator complex"/>
    <property type="evidence" value="ECO:0007669"/>
    <property type="project" value="InterPro"/>
</dbReference>
<sequence length="120" mass="13364">MESERLNFHRQLDANIARLVEAYGGMIQSAKVGDKTRLHLDALQLTSHTISIEQAAESLIGQVRELKLALALQDAEALEADAQHARATLEERYNGSKNHVEELREQLKAAYGSVCKEKPL</sequence>
<feature type="coiled-coil region" evidence="5">
    <location>
        <begin position="68"/>
        <end position="106"/>
    </location>
</feature>
<gene>
    <name evidence="6" type="ORF">FJAP1339_LOCUS592</name>
</gene>
<dbReference type="InterPro" id="IPR009332">
    <property type="entry name" value="Med22"/>
</dbReference>
<accession>A0A7S2UVX4</accession>
<name>A0A7S2UVX4_9STRA</name>
<evidence type="ECO:0000256" key="1">
    <source>
        <dbReference type="ARBA" id="ARBA00004123"/>
    </source>
</evidence>
<evidence type="ECO:0000256" key="5">
    <source>
        <dbReference type="SAM" id="Coils"/>
    </source>
</evidence>
<evidence type="ECO:0000256" key="2">
    <source>
        <dbReference type="ARBA" id="ARBA00023015"/>
    </source>
</evidence>
<organism evidence="6">
    <name type="scientific">Fibrocapsa japonica</name>
    <dbReference type="NCBI Taxonomy" id="94617"/>
    <lineage>
        <taxon>Eukaryota</taxon>
        <taxon>Sar</taxon>
        <taxon>Stramenopiles</taxon>
        <taxon>Ochrophyta</taxon>
        <taxon>Raphidophyceae</taxon>
        <taxon>Chattonellales</taxon>
        <taxon>Chattonellaceae</taxon>
        <taxon>Fibrocapsa</taxon>
    </lineage>
</organism>
<dbReference type="GO" id="GO:0003712">
    <property type="term" value="F:transcription coregulator activity"/>
    <property type="evidence" value="ECO:0007669"/>
    <property type="project" value="InterPro"/>
</dbReference>
<keyword evidence="4" id="KW-0539">Nucleus</keyword>
<keyword evidence="5" id="KW-0175">Coiled coil</keyword>
<proteinExistence type="predicted"/>
<keyword evidence="2" id="KW-0805">Transcription regulation</keyword>